<evidence type="ECO:0000313" key="4">
    <source>
        <dbReference type="EMBL" id="GAA1105694.1"/>
    </source>
</evidence>
<feature type="compositionally biased region" description="Low complexity" evidence="1">
    <location>
        <begin position="142"/>
        <end position="155"/>
    </location>
</feature>
<evidence type="ECO:0000256" key="2">
    <source>
        <dbReference type="SAM" id="Phobius"/>
    </source>
</evidence>
<keyword evidence="2" id="KW-0472">Membrane</keyword>
<dbReference type="InterPro" id="IPR036291">
    <property type="entry name" value="NAD(P)-bd_dom_sf"/>
</dbReference>
<dbReference type="Gene3D" id="3.90.25.10">
    <property type="entry name" value="UDP-galactose 4-epimerase, domain 1"/>
    <property type="match status" value="1"/>
</dbReference>
<dbReference type="Gene3D" id="3.40.50.720">
    <property type="entry name" value="NAD(P)-binding Rossmann-like Domain"/>
    <property type="match status" value="1"/>
</dbReference>
<dbReference type="EMBL" id="BAAALD010000065">
    <property type="protein sequence ID" value="GAA1105694.1"/>
    <property type="molecule type" value="Genomic_DNA"/>
</dbReference>
<evidence type="ECO:0000313" key="5">
    <source>
        <dbReference type="Proteomes" id="UP001499987"/>
    </source>
</evidence>
<feature type="transmembrane region" description="Helical" evidence="2">
    <location>
        <begin position="41"/>
        <end position="64"/>
    </location>
</feature>
<keyword evidence="2" id="KW-0812">Transmembrane</keyword>
<keyword evidence="5" id="KW-1185">Reference proteome</keyword>
<feature type="compositionally biased region" description="Basic residues" evidence="1">
    <location>
        <begin position="165"/>
        <end position="178"/>
    </location>
</feature>
<gene>
    <name evidence="4" type="ORF">GCM10009663_54730</name>
</gene>
<feature type="transmembrane region" description="Helical" evidence="2">
    <location>
        <begin position="12"/>
        <end position="35"/>
    </location>
</feature>
<dbReference type="PANTHER" id="PTHR43162:SF1">
    <property type="entry name" value="PRESTALK A DIFFERENTIATION PROTEIN A"/>
    <property type="match status" value="1"/>
</dbReference>
<protein>
    <recommendedName>
        <fullName evidence="3">NmrA-like domain-containing protein</fullName>
    </recommendedName>
</protein>
<evidence type="ECO:0000256" key="1">
    <source>
        <dbReference type="SAM" id="MobiDB-lite"/>
    </source>
</evidence>
<dbReference type="Pfam" id="PF05368">
    <property type="entry name" value="NmrA"/>
    <property type="match status" value="1"/>
</dbReference>
<dbReference type="PANTHER" id="PTHR43162">
    <property type="match status" value="1"/>
</dbReference>
<feature type="domain" description="NmrA-like" evidence="3">
    <location>
        <begin position="204"/>
        <end position="459"/>
    </location>
</feature>
<accession>A0ABP4EJV5</accession>
<organism evidence="4 5">
    <name type="scientific">Kitasatospora arboriphila</name>
    <dbReference type="NCBI Taxonomy" id="258052"/>
    <lineage>
        <taxon>Bacteria</taxon>
        <taxon>Bacillati</taxon>
        <taxon>Actinomycetota</taxon>
        <taxon>Actinomycetes</taxon>
        <taxon>Kitasatosporales</taxon>
        <taxon>Streptomycetaceae</taxon>
        <taxon>Kitasatospora</taxon>
    </lineage>
</organism>
<dbReference type="SUPFAM" id="SSF51735">
    <property type="entry name" value="NAD(P)-binding Rossmann-fold domains"/>
    <property type="match status" value="1"/>
</dbReference>
<dbReference type="InterPro" id="IPR008030">
    <property type="entry name" value="NmrA-like"/>
</dbReference>
<keyword evidence="2" id="KW-1133">Transmembrane helix</keyword>
<dbReference type="InterPro" id="IPR051604">
    <property type="entry name" value="Ergot_Alk_Oxidoreductase"/>
</dbReference>
<dbReference type="Proteomes" id="UP001499987">
    <property type="component" value="Unassembled WGS sequence"/>
</dbReference>
<comment type="caution">
    <text evidence="4">The sequence shown here is derived from an EMBL/GenBank/DDBJ whole genome shotgun (WGS) entry which is preliminary data.</text>
</comment>
<reference evidence="5" key="1">
    <citation type="journal article" date="2019" name="Int. J. Syst. Evol. Microbiol.">
        <title>The Global Catalogue of Microorganisms (GCM) 10K type strain sequencing project: providing services to taxonomists for standard genome sequencing and annotation.</title>
        <authorList>
            <consortium name="The Broad Institute Genomics Platform"/>
            <consortium name="The Broad Institute Genome Sequencing Center for Infectious Disease"/>
            <person name="Wu L."/>
            <person name="Ma J."/>
        </authorList>
    </citation>
    <scope>NUCLEOTIDE SEQUENCE [LARGE SCALE GENOMIC DNA]</scope>
    <source>
        <strain evidence="5">JCM 13002</strain>
    </source>
</reference>
<feature type="compositionally biased region" description="Basic residues" evidence="1">
    <location>
        <begin position="121"/>
        <end position="141"/>
    </location>
</feature>
<evidence type="ECO:0000259" key="3">
    <source>
        <dbReference type="Pfam" id="PF05368"/>
    </source>
</evidence>
<proteinExistence type="predicted"/>
<name>A0ABP4EJV5_9ACTN</name>
<feature type="region of interest" description="Disordered" evidence="1">
    <location>
        <begin position="102"/>
        <end position="196"/>
    </location>
</feature>
<sequence length="494" mass="51582">MSKKDPGAPPPFVLWREVLAAYAMPAVTAGIGGAVTRQPHLVAAALTTIGATSALLAAALGAVLRRRPVRAPPGPTARAPAPPALGLAPAAPGLASRIVAMSVGAPPPTRPRPARPDPGGGRRRRPGARRRGARPGRRPRRGPLAAAGPGPRRQPVAPPTDRRPAGLRRGRRRRHHLARAPQPPGPHRGAPAPHRTPTRKAHLVIVVMGAAGATGGATLRSLAAFAALGAPVRALSRDPARLAAALDPHTRARTAIHPVDAADPGSLRTAFHGAQQLFLTMANSPDQVRYELNAIEAAVDCGVQHVVKVSAPAAEPDSPVAVSRGHHLIEERLRSTGITTTVLRPYAFMQKLLLLAPGIAAAGVVHGATGGARCNYVDVRDVGDAAAEVLTRPEAAGGTYPLTGGRAYSHPELAALLGELLGRPIRYLDLGPSGLKAHLVGRAGMPDWLATHVVEIQQLAVDREEMPDGTFHRLTGRAPRTLGAFLGENLHRFR</sequence>